<organism evidence="2 3">
    <name type="scientific">Trichonephila inaurata madagascariensis</name>
    <dbReference type="NCBI Taxonomy" id="2747483"/>
    <lineage>
        <taxon>Eukaryota</taxon>
        <taxon>Metazoa</taxon>
        <taxon>Ecdysozoa</taxon>
        <taxon>Arthropoda</taxon>
        <taxon>Chelicerata</taxon>
        <taxon>Arachnida</taxon>
        <taxon>Araneae</taxon>
        <taxon>Araneomorphae</taxon>
        <taxon>Entelegynae</taxon>
        <taxon>Araneoidea</taxon>
        <taxon>Nephilidae</taxon>
        <taxon>Trichonephila</taxon>
        <taxon>Trichonephila inaurata</taxon>
    </lineage>
</organism>
<dbReference type="EMBL" id="BMAV01017920">
    <property type="protein sequence ID" value="GFY69986.1"/>
    <property type="molecule type" value="Genomic_DNA"/>
</dbReference>
<dbReference type="AlphaFoldDB" id="A0A8X6YBV9"/>
<evidence type="ECO:0000256" key="1">
    <source>
        <dbReference type="SAM" id="MobiDB-lite"/>
    </source>
</evidence>
<gene>
    <name evidence="2" type="ORF">TNIN_439551</name>
</gene>
<name>A0A8X6YBV9_9ARAC</name>
<reference evidence="2" key="1">
    <citation type="submission" date="2020-08" db="EMBL/GenBank/DDBJ databases">
        <title>Multicomponent nature underlies the extraordinary mechanical properties of spider dragline silk.</title>
        <authorList>
            <person name="Kono N."/>
            <person name="Nakamura H."/>
            <person name="Mori M."/>
            <person name="Yoshida Y."/>
            <person name="Ohtoshi R."/>
            <person name="Malay A.D."/>
            <person name="Moran D.A.P."/>
            <person name="Tomita M."/>
            <person name="Numata K."/>
            <person name="Arakawa K."/>
        </authorList>
    </citation>
    <scope>NUCLEOTIDE SEQUENCE</scope>
</reference>
<feature type="region of interest" description="Disordered" evidence="1">
    <location>
        <begin position="1"/>
        <end position="68"/>
    </location>
</feature>
<evidence type="ECO:0000313" key="2">
    <source>
        <dbReference type="EMBL" id="GFY69986.1"/>
    </source>
</evidence>
<comment type="caution">
    <text evidence="2">The sequence shown here is derived from an EMBL/GenBank/DDBJ whole genome shotgun (WGS) entry which is preliminary data.</text>
</comment>
<evidence type="ECO:0000313" key="3">
    <source>
        <dbReference type="Proteomes" id="UP000886998"/>
    </source>
</evidence>
<keyword evidence="3" id="KW-1185">Reference proteome</keyword>
<proteinExistence type="predicted"/>
<accession>A0A8X6YBV9</accession>
<protein>
    <submittedName>
        <fullName evidence="2">Uncharacterized protein</fullName>
    </submittedName>
</protein>
<dbReference type="Proteomes" id="UP000886998">
    <property type="component" value="Unassembled WGS sequence"/>
</dbReference>
<feature type="compositionally biased region" description="Basic and acidic residues" evidence="1">
    <location>
        <begin position="1"/>
        <end position="16"/>
    </location>
</feature>
<sequence>MHKFSAEEERLDHIKQAESYITSREKKSPMPPTTDRSSKAFSFTGIVRGMRREVEEDAPANQMPLSRD</sequence>